<evidence type="ECO:0000313" key="1">
    <source>
        <dbReference type="EMBL" id="KAJ8684719.1"/>
    </source>
</evidence>
<evidence type="ECO:0000313" key="2">
    <source>
        <dbReference type="Proteomes" id="UP001239111"/>
    </source>
</evidence>
<proteinExistence type="predicted"/>
<gene>
    <name evidence="1" type="ORF">QAD02_020512</name>
</gene>
<protein>
    <submittedName>
        <fullName evidence="1">Uncharacterized protein</fullName>
    </submittedName>
</protein>
<keyword evidence="2" id="KW-1185">Reference proteome</keyword>
<dbReference type="Proteomes" id="UP001239111">
    <property type="component" value="Chromosome 1"/>
</dbReference>
<sequence>MGFLGLILRIQIEMGKPKMEHQRQKILIRRLQQRAKKRSAVNPEKMGLAGVDDQEQLAQAMSEAAVAQREAEILRTQSAEAEAKAARARAEQLKTISIHNKVALKMLESSESP</sequence>
<organism evidence="1 2">
    <name type="scientific">Eretmocerus hayati</name>
    <dbReference type="NCBI Taxonomy" id="131215"/>
    <lineage>
        <taxon>Eukaryota</taxon>
        <taxon>Metazoa</taxon>
        <taxon>Ecdysozoa</taxon>
        <taxon>Arthropoda</taxon>
        <taxon>Hexapoda</taxon>
        <taxon>Insecta</taxon>
        <taxon>Pterygota</taxon>
        <taxon>Neoptera</taxon>
        <taxon>Endopterygota</taxon>
        <taxon>Hymenoptera</taxon>
        <taxon>Apocrita</taxon>
        <taxon>Proctotrupomorpha</taxon>
        <taxon>Chalcidoidea</taxon>
        <taxon>Aphelinidae</taxon>
        <taxon>Aphelininae</taxon>
        <taxon>Eretmocerus</taxon>
    </lineage>
</organism>
<comment type="caution">
    <text evidence="1">The sequence shown here is derived from an EMBL/GenBank/DDBJ whole genome shotgun (WGS) entry which is preliminary data.</text>
</comment>
<dbReference type="EMBL" id="CM056741">
    <property type="protein sequence ID" value="KAJ8684719.1"/>
    <property type="molecule type" value="Genomic_DNA"/>
</dbReference>
<accession>A0ACC2PN51</accession>
<reference evidence="1" key="1">
    <citation type="submission" date="2023-04" db="EMBL/GenBank/DDBJ databases">
        <title>A chromosome-level genome assembly of the parasitoid wasp Eretmocerus hayati.</title>
        <authorList>
            <person name="Zhong Y."/>
            <person name="Liu S."/>
            <person name="Liu Y."/>
        </authorList>
    </citation>
    <scope>NUCLEOTIDE SEQUENCE</scope>
    <source>
        <strain evidence="1">ZJU_SS_LIU_2023</strain>
    </source>
</reference>
<name>A0ACC2PN51_9HYME</name>